<dbReference type="Gene3D" id="3.40.640.10">
    <property type="entry name" value="Type I PLP-dependent aspartate aminotransferase-like (Major domain)"/>
    <property type="match status" value="1"/>
</dbReference>
<dbReference type="GO" id="GO:0008483">
    <property type="term" value="F:transaminase activity"/>
    <property type="evidence" value="ECO:0007669"/>
    <property type="project" value="UniProtKB-KW"/>
</dbReference>
<comment type="similarity">
    <text evidence="2">Belongs to the class-I pyridoxal-phosphate-dependent aminotransferase family.</text>
</comment>
<evidence type="ECO:0000256" key="3">
    <source>
        <dbReference type="ARBA" id="ARBA00022576"/>
    </source>
</evidence>
<dbReference type="InterPro" id="IPR015422">
    <property type="entry name" value="PyrdxlP-dep_Trfase_small"/>
</dbReference>
<comment type="caution">
    <text evidence="7">The sequence shown here is derived from an EMBL/GenBank/DDBJ whole genome shotgun (WGS) entry which is preliminary data.</text>
</comment>
<evidence type="ECO:0000256" key="2">
    <source>
        <dbReference type="ARBA" id="ARBA00007441"/>
    </source>
</evidence>
<keyword evidence="5" id="KW-0663">Pyridoxal phosphate</keyword>
<keyword evidence="3" id="KW-0032">Aminotransferase</keyword>
<evidence type="ECO:0000256" key="5">
    <source>
        <dbReference type="ARBA" id="ARBA00022898"/>
    </source>
</evidence>
<dbReference type="InterPro" id="IPR004839">
    <property type="entry name" value="Aminotransferase_I/II_large"/>
</dbReference>
<accession>A0A1F5W991</accession>
<dbReference type="CDD" id="cd00609">
    <property type="entry name" value="AAT_like"/>
    <property type="match status" value="1"/>
</dbReference>
<dbReference type="AlphaFoldDB" id="A0A1F5W991"/>
<dbReference type="EMBL" id="MFHP01000028">
    <property type="protein sequence ID" value="OGF71841.1"/>
    <property type="molecule type" value="Genomic_DNA"/>
</dbReference>
<evidence type="ECO:0000259" key="6">
    <source>
        <dbReference type="Pfam" id="PF00155"/>
    </source>
</evidence>
<evidence type="ECO:0000256" key="1">
    <source>
        <dbReference type="ARBA" id="ARBA00001933"/>
    </source>
</evidence>
<organism evidence="7 8">
    <name type="scientific">Candidatus Giovannonibacteria bacterium RIFCSPHIGHO2_02_FULL_45_40</name>
    <dbReference type="NCBI Taxonomy" id="1798337"/>
    <lineage>
        <taxon>Bacteria</taxon>
        <taxon>Candidatus Giovannoniibacteriota</taxon>
    </lineage>
</organism>
<dbReference type="SUPFAM" id="SSF53383">
    <property type="entry name" value="PLP-dependent transferases"/>
    <property type="match status" value="1"/>
</dbReference>
<reference evidence="7 8" key="1">
    <citation type="journal article" date="2016" name="Nat. Commun.">
        <title>Thousands of microbial genomes shed light on interconnected biogeochemical processes in an aquifer system.</title>
        <authorList>
            <person name="Anantharaman K."/>
            <person name="Brown C.T."/>
            <person name="Hug L.A."/>
            <person name="Sharon I."/>
            <person name="Castelle C.J."/>
            <person name="Probst A.J."/>
            <person name="Thomas B.C."/>
            <person name="Singh A."/>
            <person name="Wilkins M.J."/>
            <person name="Karaoz U."/>
            <person name="Brodie E.L."/>
            <person name="Williams K.H."/>
            <person name="Hubbard S.S."/>
            <person name="Banfield J.F."/>
        </authorList>
    </citation>
    <scope>NUCLEOTIDE SEQUENCE [LARGE SCALE GENOMIC DNA]</scope>
</reference>
<sequence length="412" mass="46022">MKPVLSKKSQNFKRTMSPVRQIMMYANPTYFKTLGLNPENVISFAGGWVNHKAPAELQKAYRDIAGDDELMHASGGYSATLGRLGCKEALVEYEKNIYGVTNLESNQIAIGANSTQLLFDLMFVLLDPGDKVLLPDPSYCNYPSQIIAATNAGIIRFPIIDVDTWEFNAGQHIKEFVDYIQKEKPKVVILASPDNPTSQILQHEFVKAAHEAVKSIGSFLVIDFAYKDIVFNDGETPEYFSWGPTDNFLSVHSNSKWSRSLGRRLGWVEASEEIVQALDSVQSSTILCPDTLHQMALERYLGEAIKNNTLRPYLKNVSNDYKKAAQCLVEAIKKYMNVKCFIPQGGLYTCINVGMDGAVFVEKVLKEAGVLFVPGWGFGKTLKNAVRISFGPLVYDFKKIEEGIKRTSPFLK</sequence>
<dbReference type="Pfam" id="PF00155">
    <property type="entry name" value="Aminotran_1_2"/>
    <property type="match status" value="1"/>
</dbReference>
<keyword evidence="4" id="KW-0808">Transferase</keyword>
<proteinExistence type="inferred from homology"/>
<feature type="domain" description="Aminotransferase class I/classII large" evidence="6">
    <location>
        <begin position="69"/>
        <end position="390"/>
    </location>
</feature>
<evidence type="ECO:0000256" key="4">
    <source>
        <dbReference type="ARBA" id="ARBA00022679"/>
    </source>
</evidence>
<dbReference type="PANTHER" id="PTHR46383:SF1">
    <property type="entry name" value="ASPARTATE AMINOTRANSFERASE"/>
    <property type="match status" value="1"/>
</dbReference>
<dbReference type="Gene3D" id="3.90.1150.10">
    <property type="entry name" value="Aspartate Aminotransferase, domain 1"/>
    <property type="match status" value="1"/>
</dbReference>
<dbReference type="PANTHER" id="PTHR46383">
    <property type="entry name" value="ASPARTATE AMINOTRANSFERASE"/>
    <property type="match status" value="1"/>
</dbReference>
<comment type="cofactor">
    <cofactor evidence="1">
        <name>pyridoxal 5'-phosphate</name>
        <dbReference type="ChEBI" id="CHEBI:597326"/>
    </cofactor>
</comment>
<dbReference type="InterPro" id="IPR050596">
    <property type="entry name" value="AspAT/PAT-like"/>
</dbReference>
<protein>
    <recommendedName>
        <fullName evidence="6">Aminotransferase class I/classII large domain-containing protein</fullName>
    </recommendedName>
</protein>
<evidence type="ECO:0000313" key="7">
    <source>
        <dbReference type="EMBL" id="OGF71841.1"/>
    </source>
</evidence>
<dbReference type="InterPro" id="IPR015421">
    <property type="entry name" value="PyrdxlP-dep_Trfase_major"/>
</dbReference>
<dbReference type="GO" id="GO:0006520">
    <property type="term" value="P:amino acid metabolic process"/>
    <property type="evidence" value="ECO:0007669"/>
    <property type="project" value="InterPro"/>
</dbReference>
<dbReference type="InterPro" id="IPR015424">
    <property type="entry name" value="PyrdxlP-dep_Trfase"/>
</dbReference>
<name>A0A1F5W991_9BACT</name>
<evidence type="ECO:0000313" key="8">
    <source>
        <dbReference type="Proteomes" id="UP000178743"/>
    </source>
</evidence>
<gene>
    <name evidence="7" type="ORF">A3C05_02475</name>
</gene>
<dbReference type="GO" id="GO:0030170">
    <property type="term" value="F:pyridoxal phosphate binding"/>
    <property type="evidence" value="ECO:0007669"/>
    <property type="project" value="InterPro"/>
</dbReference>
<dbReference type="Proteomes" id="UP000178743">
    <property type="component" value="Unassembled WGS sequence"/>
</dbReference>